<dbReference type="CDD" id="cd02440">
    <property type="entry name" value="AdoMet_MTases"/>
    <property type="match status" value="1"/>
</dbReference>
<comment type="similarity">
    <text evidence="3">Belongs to the methyltransferase superfamily. ETFBKMT family.</text>
</comment>
<dbReference type="Proteomes" id="UP000663832">
    <property type="component" value="Unassembled WGS sequence"/>
</dbReference>
<dbReference type="AlphaFoldDB" id="A0A815SMT8"/>
<accession>A0A815SMT8</accession>
<evidence type="ECO:0000256" key="1">
    <source>
        <dbReference type="ARBA" id="ARBA00022603"/>
    </source>
</evidence>
<dbReference type="SUPFAM" id="SSF53335">
    <property type="entry name" value="S-adenosyl-L-methionine-dependent methyltransferases"/>
    <property type="match status" value="1"/>
</dbReference>
<dbReference type="InterPro" id="IPR029063">
    <property type="entry name" value="SAM-dependent_MTases_sf"/>
</dbReference>
<dbReference type="GO" id="GO:0005759">
    <property type="term" value="C:mitochondrial matrix"/>
    <property type="evidence" value="ECO:0007669"/>
    <property type="project" value="TreeGrafter"/>
</dbReference>
<evidence type="ECO:0000256" key="4">
    <source>
        <dbReference type="ARBA" id="ARBA00041867"/>
    </source>
</evidence>
<keyword evidence="2" id="KW-0808">Transferase</keyword>
<evidence type="ECO:0000256" key="2">
    <source>
        <dbReference type="ARBA" id="ARBA00022679"/>
    </source>
</evidence>
<name>A0A815SMT8_9BILA</name>
<evidence type="ECO:0000313" key="6">
    <source>
        <dbReference type="EMBL" id="CAF1490170.1"/>
    </source>
</evidence>
<gene>
    <name evidence="6" type="ORF">QVE165_LOCUS42826</name>
</gene>
<dbReference type="EMBL" id="CAJNOM010000537">
    <property type="protein sequence ID" value="CAF1490170.1"/>
    <property type="molecule type" value="Genomic_DNA"/>
</dbReference>
<evidence type="ECO:0000256" key="3">
    <source>
        <dbReference type="ARBA" id="ARBA00037932"/>
    </source>
</evidence>
<dbReference type="Gene3D" id="3.40.50.150">
    <property type="entry name" value="Vaccinia Virus protein VP39"/>
    <property type="match status" value="1"/>
</dbReference>
<evidence type="ECO:0000313" key="7">
    <source>
        <dbReference type="Proteomes" id="UP000663832"/>
    </source>
</evidence>
<organism evidence="6 7">
    <name type="scientific">Adineta steineri</name>
    <dbReference type="NCBI Taxonomy" id="433720"/>
    <lineage>
        <taxon>Eukaryota</taxon>
        <taxon>Metazoa</taxon>
        <taxon>Spiralia</taxon>
        <taxon>Gnathifera</taxon>
        <taxon>Rotifera</taxon>
        <taxon>Eurotatoria</taxon>
        <taxon>Bdelloidea</taxon>
        <taxon>Adinetida</taxon>
        <taxon>Adinetidae</taxon>
        <taxon>Adineta</taxon>
    </lineage>
</organism>
<reference evidence="6" key="1">
    <citation type="submission" date="2021-02" db="EMBL/GenBank/DDBJ databases">
        <authorList>
            <person name="Nowell W R."/>
        </authorList>
    </citation>
    <scope>NUCLEOTIDE SEQUENCE</scope>
</reference>
<comment type="caution">
    <text evidence="6">The sequence shown here is derived from an EMBL/GenBank/DDBJ whole genome shotgun (WGS) entry which is preliminary data.</text>
</comment>
<keyword evidence="7" id="KW-1185">Reference proteome</keyword>
<dbReference type="GO" id="GO:0016279">
    <property type="term" value="F:protein-lysine N-methyltransferase activity"/>
    <property type="evidence" value="ECO:0007669"/>
    <property type="project" value="TreeGrafter"/>
</dbReference>
<dbReference type="OrthoDB" id="194386at2759"/>
<dbReference type="PANTHER" id="PTHR43648:SF1">
    <property type="entry name" value="ELECTRON TRANSFER FLAVOPROTEIN BETA SUBUNIT LYSINE METHYLTRANSFERASE"/>
    <property type="match status" value="1"/>
</dbReference>
<dbReference type="GO" id="GO:0032259">
    <property type="term" value="P:methylation"/>
    <property type="evidence" value="ECO:0007669"/>
    <property type="project" value="UniProtKB-KW"/>
</dbReference>
<dbReference type="Pfam" id="PF06325">
    <property type="entry name" value="PrmA"/>
    <property type="match status" value="1"/>
</dbReference>
<keyword evidence="1" id="KW-0489">Methyltransferase</keyword>
<evidence type="ECO:0000256" key="5">
    <source>
        <dbReference type="ARBA" id="ARBA00042266"/>
    </source>
</evidence>
<protein>
    <recommendedName>
        <fullName evidence="5">ETFB lysine methyltransferase</fullName>
    </recommendedName>
    <alternativeName>
        <fullName evidence="4">Protein N-lysine methyltransferase METTL20</fullName>
    </alternativeName>
</protein>
<proteinExistence type="inferred from homology"/>
<dbReference type="PANTHER" id="PTHR43648">
    <property type="entry name" value="ELECTRON TRANSFER FLAVOPROTEIN BETA SUBUNIT LYSINE METHYLTRANSFERASE"/>
    <property type="match status" value="1"/>
</dbReference>
<sequence length="231" mass="26016">MQLKTCEYILQHLLPPVRRACLLVPELTLSILTSSNPLWHIPYEEAMMKLDRSDPWWAFLWPGSQALSRYLLDNKSLVQGRHVLDIGCGCGASAIASKMAGAINVIANDIDPDALVATDHNARLNNVLINKFSSDNLLQNPSMTLNNNNILDLLIIGDMCYDDQLAQQIVNLIITARQYHLHVLLADPGRHSFKSIVVNQLKDLMKCVCEYPIIDSDYIESDFNTIKIWTT</sequence>
<dbReference type="InterPro" id="IPR050078">
    <property type="entry name" value="Ribosomal_L11_MeTrfase_PrmA"/>
</dbReference>